<reference evidence="2 3" key="1">
    <citation type="submission" date="2020-08" db="EMBL/GenBank/DDBJ databases">
        <title>Genome public.</title>
        <authorList>
            <person name="Liu C."/>
            <person name="Sun Q."/>
        </authorList>
    </citation>
    <scope>NUCLEOTIDE SEQUENCE [LARGE SCALE GENOMIC DNA]</scope>
    <source>
        <strain evidence="2 3">M27</strain>
    </source>
</reference>
<comment type="caution">
    <text evidence="2">The sequence shown here is derived from an EMBL/GenBank/DDBJ whole genome shotgun (WGS) entry which is preliminary data.</text>
</comment>
<evidence type="ECO:0000313" key="2">
    <source>
        <dbReference type="EMBL" id="MBC5607329.1"/>
    </source>
</evidence>
<evidence type="ECO:0000259" key="1">
    <source>
        <dbReference type="Pfam" id="PF08759"/>
    </source>
</evidence>
<dbReference type="NCBIfam" id="TIGR03728">
    <property type="entry name" value="glyco_access_1"/>
    <property type="match status" value="1"/>
</dbReference>
<dbReference type="InterPro" id="IPR014869">
    <property type="entry name" value="GT-D"/>
</dbReference>
<keyword evidence="3" id="KW-1185">Reference proteome</keyword>
<organism evidence="2 3">
    <name type="scientific">Bacteroides difficilis</name>
    <dbReference type="NCBI Taxonomy" id="2763021"/>
    <lineage>
        <taxon>Bacteria</taxon>
        <taxon>Pseudomonadati</taxon>
        <taxon>Bacteroidota</taxon>
        <taxon>Bacteroidia</taxon>
        <taxon>Bacteroidales</taxon>
        <taxon>Bacteroidaceae</taxon>
        <taxon>Bacteroides</taxon>
    </lineage>
</organism>
<dbReference type="Proteomes" id="UP000600600">
    <property type="component" value="Unassembled WGS sequence"/>
</dbReference>
<dbReference type="EMBL" id="JACOOE010000019">
    <property type="protein sequence ID" value="MBC5607329.1"/>
    <property type="molecule type" value="Genomic_DNA"/>
</dbReference>
<sequence>MRKLYVLLLQRWNLIVNLTYRLLKIKPKVKGSLDTLDYILKHCCSVSRYGDGELLLMNGWYIGFQKRDSLLQQRLKEIIGSSVPNHIVCLPCVFEGIGTFEQSAGLFWEEHLKHSLRQWCSYANLHKQYYDTQMTRFYMDIKDKAQSSAVLSKLKQIWQDREVVFVEGEKSRMGFNNDLFANAISIQRILCPAENAFSSYEKILATVREYVAKDKLVLIALGPTATVLAYDLSISGYQAIDLGHLDIEYEWFKRGATEKCAIDGKYVNEVNQREIPDMTDEVFLSQVLATVK</sequence>
<name>A0ABR7CHR4_9BACE</name>
<feature type="domain" description="Glycosyltransferase GT-D fold" evidence="1">
    <location>
        <begin position="46"/>
        <end position="270"/>
    </location>
</feature>
<protein>
    <submittedName>
        <fullName evidence="2">SP_1767 family glycosyltransferase</fullName>
    </submittedName>
</protein>
<gene>
    <name evidence="2" type="ORF">H8S67_22085</name>
</gene>
<proteinExistence type="predicted"/>
<dbReference type="Pfam" id="PF08759">
    <property type="entry name" value="GT-D"/>
    <property type="match status" value="1"/>
</dbReference>
<accession>A0ABR7CHR4</accession>
<evidence type="ECO:0000313" key="3">
    <source>
        <dbReference type="Proteomes" id="UP000600600"/>
    </source>
</evidence>
<dbReference type="RefSeq" id="WP_186968572.1">
    <property type="nucleotide sequence ID" value="NZ_JACOOE010000019.1"/>
</dbReference>